<evidence type="ECO:0000256" key="3">
    <source>
        <dbReference type="ARBA" id="ARBA00006628"/>
    </source>
</evidence>
<dbReference type="GeneTree" id="ENSGT00940000155883"/>
<dbReference type="GO" id="GO:0003924">
    <property type="term" value="F:GTPase activity"/>
    <property type="evidence" value="ECO:0007669"/>
    <property type="project" value="InterPro"/>
</dbReference>
<dbReference type="SUPFAM" id="SSF52540">
    <property type="entry name" value="P-loop containing nucleoside triphosphate hydrolases"/>
    <property type="match status" value="1"/>
</dbReference>
<dbReference type="GO" id="GO:0046872">
    <property type="term" value="F:metal ion binding"/>
    <property type="evidence" value="ECO:0007669"/>
    <property type="project" value="UniProtKB-KW"/>
</dbReference>
<keyword evidence="13" id="KW-0807">Transducer</keyword>
<protein>
    <recommendedName>
        <fullName evidence="15">Guanine nucleotide-binding protein G(o) subunit alpha</fullName>
    </recommendedName>
</protein>
<feature type="binding site" evidence="19">
    <location>
        <begin position="221"/>
        <end position="222"/>
    </location>
    <ligand>
        <name>GTP</name>
        <dbReference type="ChEBI" id="CHEBI:37565"/>
    </ligand>
</feature>
<dbReference type="Pfam" id="PF00503">
    <property type="entry name" value="G-alpha"/>
    <property type="match status" value="1"/>
</dbReference>
<dbReference type="SUPFAM" id="SSF47895">
    <property type="entry name" value="Transducin (alpha subunit), insertion domain"/>
    <property type="match status" value="1"/>
</dbReference>
<name>A0A8D3ARC5_SCOMX</name>
<feature type="binding site" evidence="19">
    <location>
        <begin position="271"/>
        <end position="275"/>
    </location>
    <ligand>
        <name>GTP</name>
        <dbReference type="ChEBI" id="CHEBI:37565"/>
    </ligand>
</feature>
<dbReference type="InterPro" id="IPR001408">
    <property type="entry name" value="Gprotein_alpha_I"/>
</dbReference>
<dbReference type="GO" id="GO:0031683">
    <property type="term" value="F:G-protein beta/gamma-subunit complex binding"/>
    <property type="evidence" value="ECO:0007669"/>
    <property type="project" value="InterPro"/>
</dbReference>
<evidence type="ECO:0000256" key="1">
    <source>
        <dbReference type="ARBA" id="ARBA00004236"/>
    </source>
</evidence>
<dbReference type="AlphaFoldDB" id="A0A8D3ARC5"/>
<feature type="binding site" evidence="19">
    <location>
        <begin position="246"/>
        <end position="252"/>
    </location>
    <ligand>
        <name>GTP</name>
        <dbReference type="ChEBI" id="CHEBI:37565"/>
    </ligand>
</feature>
<evidence type="ECO:0000256" key="8">
    <source>
        <dbReference type="ARBA" id="ARBA00022801"/>
    </source>
</evidence>
<dbReference type="GO" id="GO:0005525">
    <property type="term" value="F:GTP binding"/>
    <property type="evidence" value="ECO:0007669"/>
    <property type="project" value="UniProtKB-KW"/>
</dbReference>
<dbReference type="CDD" id="cd00066">
    <property type="entry name" value="G-alpha"/>
    <property type="match status" value="1"/>
</dbReference>
<keyword evidence="10 19" id="KW-0342">GTP-binding</keyword>
<dbReference type="GO" id="GO:0031821">
    <property type="term" value="F:G protein-coupled serotonin receptor binding"/>
    <property type="evidence" value="ECO:0007669"/>
    <property type="project" value="TreeGrafter"/>
</dbReference>
<evidence type="ECO:0000256" key="15">
    <source>
        <dbReference type="ARBA" id="ARBA00040796"/>
    </source>
</evidence>
<evidence type="ECO:0000256" key="12">
    <source>
        <dbReference type="ARBA" id="ARBA00023139"/>
    </source>
</evidence>
<dbReference type="InterPro" id="IPR011025">
    <property type="entry name" value="GproteinA_insert"/>
</dbReference>
<keyword evidence="7 19" id="KW-0547">Nucleotide-binding</keyword>
<feature type="binding site" evidence="20">
    <location>
        <position position="117"/>
    </location>
    <ligand>
        <name>Mg(2+)</name>
        <dbReference type="ChEBI" id="CHEBI:18420"/>
    </ligand>
</feature>
<dbReference type="GO" id="GO:0051430">
    <property type="term" value="F:corticotropin-releasing hormone receptor 1 binding"/>
    <property type="evidence" value="ECO:0007669"/>
    <property type="project" value="TreeGrafter"/>
</dbReference>
<feature type="binding site" evidence="20">
    <location>
        <position position="252"/>
    </location>
    <ligand>
        <name>Mg(2+)</name>
        <dbReference type="ChEBI" id="CHEBI:18420"/>
    </ligand>
</feature>
<dbReference type="PRINTS" id="PR00318">
    <property type="entry name" value="GPROTEINA"/>
</dbReference>
<comment type="subunit">
    <text evidence="18">G proteins are composed of 3 units; alpha, beta and gamma. The alpha chain contains the guanine nucleotide binding site. Forms a complex with GNB1 and GNG3. Interacts with RGS14. Interacts with RGS16. Interacts with RGS19. Interacts (when palmitoylated) with ADGRG3.</text>
</comment>
<sequence length="424" mass="48182">MPVKLRRKREREKKRDLERWCVFSRVSTEKKEREESPSFILIFFSCVGLLFRPSAVDPVTSNAFKLCSLTMGCTLSAEERAALDRSKAIEKNLKEDGLTAAKDVKLLLLGAGESGKSTIVKQMKIIHEDGFSGDDVKQYKPVVYSNTIQSLAAIVRAMDTLGLEYGDKERKADAKMVCDVVSRMEDTEPYSAELLSAMIRLWSDAGIQECFSRAREYQLNDSAQYYLDSLDRIGATDYQPTEQDILRTRVKTTGIVETHFTFKNLHFRLFDVGGQRSERKKWIHCFEDVTAIIFCVALSGYDQVLHEDETTNRMHESLMLFDSICNNKFFIDTSIILFLNKKDLFAEKIKKSALSICFPEYTGPNTYDDAAAYIQAQFESKNRSPNKEIYCHLTCATDTGNIQVVFDAVTDIIIANNLRGCGLY</sequence>
<dbReference type="Ensembl" id="ENSSMAT00000022537.2">
    <property type="protein sequence ID" value="ENSSMAP00000022280.2"/>
    <property type="gene ID" value="ENSSMAG00000013614.2"/>
</dbReference>
<comment type="subcellular location">
    <subcellularLocation>
        <location evidence="1">Cell membrane</location>
    </subcellularLocation>
    <subcellularLocation>
        <location evidence="2">Membrane</location>
        <topology evidence="2">Lipid-anchor</topology>
    </subcellularLocation>
</comment>
<keyword evidence="14" id="KW-0449">Lipoprotein</keyword>
<evidence type="ECO:0000256" key="19">
    <source>
        <dbReference type="PIRSR" id="PIRSR601019-1"/>
    </source>
</evidence>
<keyword evidence="6 20" id="KW-0479">Metal-binding</keyword>
<evidence type="ECO:0000256" key="11">
    <source>
        <dbReference type="ARBA" id="ARBA00023136"/>
    </source>
</evidence>
<keyword evidence="11" id="KW-0472">Membrane</keyword>
<dbReference type="GO" id="GO:0007212">
    <property type="term" value="P:G protein-coupled dopamine receptor signaling pathway"/>
    <property type="evidence" value="ECO:0007669"/>
    <property type="project" value="TreeGrafter"/>
</dbReference>
<keyword evidence="12" id="KW-0564">Palmitate</keyword>
<keyword evidence="5" id="KW-0519">Myristate</keyword>
<evidence type="ECO:0000256" key="14">
    <source>
        <dbReference type="ARBA" id="ARBA00023288"/>
    </source>
</evidence>
<accession>A0A8D3ARC5</accession>
<keyword evidence="4" id="KW-1003">Cell membrane</keyword>
<evidence type="ECO:0000256" key="18">
    <source>
        <dbReference type="ARBA" id="ARBA00050015"/>
    </source>
</evidence>
<feature type="binding site" evidence="19">
    <location>
        <position position="396"/>
    </location>
    <ligand>
        <name>GTP</name>
        <dbReference type="ChEBI" id="CHEBI:37565"/>
    </ligand>
</feature>
<comment type="function">
    <text evidence="16">Guanine nucleotide-binding proteins (G proteins) function as transducers downstream of G protein-coupled receptors (GPCRs) in numerous signaling cascades. The alpha chain contains the guanine nucleotide binding site and alternates between an active, GTP-bound state and an inactive, GDP-bound state. Signaling by an activated GPCR promotes GDP release and GTP binding. The alpha subunit has a low GTPase activity that converts bound GTP to GDP, thereby terminating the signal. Both GDP release and GTP hydrolysis are modulated by numerous regulatory proteins. Signaling is mediated via effector proteins, such as adenylate cyclase. Inhibits adenylate cyclase activity, leading to decreased intracellular cAMP levels.</text>
</comment>
<dbReference type="GO" id="GO:0005737">
    <property type="term" value="C:cytoplasm"/>
    <property type="evidence" value="ECO:0007669"/>
    <property type="project" value="TreeGrafter"/>
</dbReference>
<dbReference type="InterPro" id="IPR027417">
    <property type="entry name" value="P-loop_NTPase"/>
</dbReference>
<reference evidence="21" key="1">
    <citation type="submission" date="2023-05" db="EMBL/GenBank/DDBJ databases">
        <title>High-quality long-read genome of Scophthalmus maximus.</title>
        <authorList>
            <person name="Lien S."/>
            <person name="Martinez P."/>
        </authorList>
    </citation>
    <scope>NUCLEOTIDE SEQUENCE [LARGE SCALE GENOMIC DNA]</scope>
</reference>
<dbReference type="FunFam" id="3.40.50.300:FF:002307">
    <property type="entry name" value="Guanine nucleotide-binding protein G(k) subunit alpha"/>
    <property type="match status" value="1"/>
</dbReference>
<evidence type="ECO:0000256" key="20">
    <source>
        <dbReference type="PIRSR" id="PIRSR601019-2"/>
    </source>
</evidence>
<evidence type="ECO:0000256" key="7">
    <source>
        <dbReference type="ARBA" id="ARBA00022741"/>
    </source>
</evidence>
<feature type="binding site" evidence="19">
    <location>
        <begin position="340"/>
        <end position="343"/>
    </location>
    <ligand>
        <name>GTP</name>
        <dbReference type="ChEBI" id="CHEBI:37565"/>
    </ligand>
</feature>
<dbReference type="Gene3D" id="1.10.400.10">
    <property type="entry name" value="GI Alpha 1, domain 2-like"/>
    <property type="match status" value="1"/>
</dbReference>
<organism evidence="21 22">
    <name type="scientific">Scophthalmus maximus</name>
    <name type="common">Turbot</name>
    <name type="synonym">Psetta maxima</name>
    <dbReference type="NCBI Taxonomy" id="52904"/>
    <lineage>
        <taxon>Eukaryota</taxon>
        <taxon>Metazoa</taxon>
        <taxon>Chordata</taxon>
        <taxon>Craniata</taxon>
        <taxon>Vertebrata</taxon>
        <taxon>Euteleostomi</taxon>
        <taxon>Actinopterygii</taxon>
        <taxon>Neopterygii</taxon>
        <taxon>Teleostei</taxon>
        <taxon>Neoteleostei</taxon>
        <taxon>Acanthomorphata</taxon>
        <taxon>Carangaria</taxon>
        <taxon>Pleuronectiformes</taxon>
        <taxon>Pleuronectoidei</taxon>
        <taxon>Scophthalmidae</taxon>
        <taxon>Scophthalmus</taxon>
    </lineage>
</organism>
<evidence type="ECO:0000256" key="2">
    <source>
        <dbReference type="ARBA" id="ARBA00004635"/>
    </source>
</evidence>
<comment type="catalytic activity">
    <reaction evidence="17">
        <text>GTP + H2O = GDP + phosphate + H(+)</text>
        <dbReference type="Rhea" id="RHEA:19669"/>
        <dbReference type="ChEBI" id="CHEBI:15377"/>
        <dbReference type="ChEBI" id="CHEBI:15378"/>
        <dbReference type="ChEBI" id="CHEBI:37565"/>
        <dbReference type="ChEBI" id="CHEBI:43474"/>
        <dbReference type="ChEBI" id="CHEBI:58189"/>
    </reaction>
    <physiologicalReaction direction="left-to-right" evidence="17">
        <dbReference type="Rhea" id="RHEA:19670"/>
    </physiologicalReaction>
</comment>
<evidence type="ECO:0000256" key="16">
    <source>
        <dbReference type="ARBA" id="ARBA00045229"/>
    </source>
</evidence>
<dbReference type="SMART" id="SM00275">
    <property type="entry name" value="G_alpha"/>
    <property type="match status" value="1"/>
</dbReference>
<comment type="similarity">
    <text evidence="3">Belongs to the G-alpha family. G(i/o/t/z) subfamily.</text>
</comment>
<proteinExistence type="inferred from homology"/>
<evidence type="ECO:0000256" key="10">
    <source>
        <dbReference type="ARBA" id="ARBA00023134"/>
    </source>
</evidence>
<dbReference type="FunFam" id="1.10.400.10:FF:000020">
    <property type="entry name" value="Guanine nucleotide-binding protein G(o) subunit alpha"/>
    <property type="match status" value="1"/>
</dbReference>
<evidence type="ECO:0000256" key="4">
    <source>
        <dbReference type="ARBA" id="ARBA00022475"/>
    </source>
</evidence>
<gene>
    <name evidence="21" type="primary">LOC118315465</name>
</gene>
<dbReference type="Proteomes" id="UP000694558">
    <property type="component" value="Chromosome 10"/>
</dbReference>
<reference evidence="21" key="2">
    <citation type="submission" date="2025-08" db="UniProtKB">
        <authorList>
            <consortium name="Ensembl"/>
        </authorList>
    </citation>
    <scope>IDENTIFICATION</scope>
</reference>
<dbReference type="PANTHER" id="PTHR10218:SF361">
    <property type="entry name" value="GUANINE NUCLEOTIDE-BINDING PROTEIN G(O) SUBUNIT ALPHA"/>
    <property type="match status" value="1"/>
</dbReference>
<evidence type="ECO:0000313" key="21">
    <source>
        <dbReference type="Ensembl" id="ENSSMAP00000022280.2"/>
    </source>
</evidence>
<evidence type="ECO:0000256" key="5">
    <source>
        <dbReference type="ARBA" id="ARBA00022707"/>
    </source>
</evidence>
<keyword evidence="8" id="KW-0378">Hydrolase</keyword>
<evidence type="ECO:0000256" key="17">
    <source>
        <dbReference type="ARBA" id="ARBA00049117"/>
    </source>
</evidence>
<dbReference type="PRINTS" id="PR00441">
    <property type="entry name" value="GPROTEINAI"/>
</dbReference>
<keyword evidence="9 20" id="KW-0460">Magnesium</keyword>
<evidence type="ECO:0000256" key="6">
    <source>
        <dbReference type="ARBA" id="ARBA00022723"/>
    </source>
</evidence>
<dbReference type="InterPro" id="IPR001019">
    <property type="entry name" value="Gprotein_alpha_su"/>
</dbReference>
<dbReference type="PROSITE" id="PS51882">
    <property type="entry name" value="G_ALPHA"/>
    <property type="match status" value="1"/>
</dbReference>
<feature type="binding site" evidence="19">
    <location>
        <begin position="113"/>
        <end position="118"/>
    </location>
    <ligand>
        <name>GTP</name>
        <dbReference type="ChEBI" id="CHEBI:37565"/>
    </ligand>
</feature>
<dbReference type="PANTHER" id="PTHR10218">
    <property type="entry name" value="GTP-BINDING PROTEIN ALPHA SUBUNIT"/>
    <property type="match status" value="1"/>
</dbReference>
<dbReference type="Gene3D" id="3.40.50.300">
    <property type="entry name" value="P-loop containing nucleotide triphosphate hydrolases"/>
    <property type="match status" value="1"/>
</dbReference>
<evidence type="ECO:0000256" key="9">
    <source>
        <dbReference type="ARBA" id="ARBA00022842"/>
    </source>
</evidence>
<dbReference type="GO" id="GO:0031852">
    <property type="term" value="F:mu-type opioid receptor binding"/>
    <property type="evidence" value="ECO:0007669"/>
    <property type="project" value="TreeGrafter"/>
</dbReference>
<evidence type="ECO:0000313" key="22">
    <source>
        <dbReference type="Proteomes" id="UP000694558"/>
    </source>
</evidence>
<dbReference type="GO" id="GO:0007188">
    <property type="term" value="P:adenylate cyclase-modulating G protein-coupled receptor signaling pathway"/>
    <property type="evidence" value="ECO:0007669"/>
    <property type="project" value="InterPro"/>
</dbReference>
<dbReference type="FunFam" id="3.40.50.300:FF:003559">
    <property type="entry name" value="Guanine nucleotide-binding protein G(i) subunit alpha-1"/>
    <property type="match status" value="1"/>
</dbReference>
<dbReference type="GO" id="GO:0005834">
    <property type="term" value="C:heterotrimeric G-protein complex"/>
    <property type="evidence" value="ECO:0007669"/>
    <property type="project" value="TreeGrafter"/>
</dbReference>
<evidence type="ECO:0000256" key="13">
    <source>
        <dbReference type="ARBA" id="ARBA00023224"/>
    </source>
</evidence>